<protein>
    <submittedName>
        <fullName evidence="1">Uncharacterized protein</fullName>
    </submittedName>
</protein>
<organism evidence="1 2">
    <name type="scientific">Mycena alexandri</name>
    <dbReference type="NCBI Taxonomy" id="1745969"/>
    <lineage>
        <taxon>Eukaryota</taxon>
        <taxon>Fungi</taxon>
        <taxon>Dikarya</taxon>
        <taxon>Basidiomycota</taxon>
        <taxon>Agaricomycotina</taxon>
        <taxon>Agaricomycetes</taxon>
        <taxon>Agaricomycetidae</taxon>
        <taxon>Agaricales</taxon>
        <taxon>Marasmiineae</taxon>
        <taxon>Mycenaceae</taxon>
        <taxon>Mycena</taxon>
    </lineage>
</organism>
<dbReference type="AlphaFoldDB" id="A0AAD6SF18"/>
<comment type="caution">
    <text evidence="1">The sequence shown here is derived from an EMBL/GenBank/DDBJ whole genome shotgun (WGS) entry which is preliminary data.</text>
</comment>
<gene>
    <name evidence="1" type="ORF">C8F04DRAFT_104447</name>
</gene>
<reference evidence="1" key="1">
    <citation type="submission" date="2023-03" db="EMBL/GenBank/DDBJ databases">
        <title>Massive genome expansion in bonnet fungi (Mycena s.s.) driven by repeated elements and novel gene families across ecological guilds.</title>
        <authorList>
            <consortium name="Lawrence Berkeley National Laboratory"/>
            <person name="Harder C.B."/>
            <person name="Miyauchi S."/>
            <person name="Viragh M."/>
            <person name="Kuo A."/>
            <person name="Thoen E."/>
            <person name="Andreopoulos B."/>
            <person name="Lu D."/>
            <person name="Skrede I."/>
            <person name="Drula E."/>
            <person name="Henrissat B."/>
            <person name="Morin E."/>
            <person name="Kohler A."/>
            <person name="Barry K."/>
            <person name="LaButti K."/>
            <person name="Morin E."/>
            <person name="Salamov A."/>
            <person name="Lipzen A."/>
            <person name="Mereny Z."/>
            <person name="Hegedus B."/>
            <person name="Baldrian P."/>
            <person name="Stursova M."/>
            <person name="Weitz H."/>
            <person name="Taylor A."/>
            <person name="Grigoriev I.V."/>
            <person name="Nagy L.G."/>
            <person name="Martin F."/>
            <person name="Kauserud H."/>
        </authorList>
    </citation>
    <scope>NUCLEOTIDE SEQUENCE</scope>
    <source>
        <strain evidence="1">CBHHK200</strain>
    </source>
</reference>
<dbReference type="Proteomes" id="UP001218188">
    <property type="component" value="Unassembled WGS sequence"/>
</dbReference>
<keyword evidence="2" id="KW-1185">Reference proteome</keyword>
<dbReference type="EMBL" id="JARJCM010000134">
    <property type="protein sequence ID" value="KAJ7026719.1"/>
    <property type="molecule type" value="Genomic_DNA"/>
</dbReference>
<evidence type="ECO:0000313" key="2">
    <source>
        <dbReference type="Proteomes" id="UP001218188"/>
    </source>
</evidence>
<proteinExistence type="predicted"/>
<name>A0AAD6SF18_9AGAR</name>
<accession>A0AAD6SF18</accession>
<sequence>MSTLAGAFMLQFCSFGYINAFGVFQVYLCHIYRTSRGCRIDTCKDRLTRSPVHLAQSSQSPLVDHWLDLLCLLLIHNPTSAALPGLPCSSSRHGHILCADILPVLHNRQPLFSIPPPSPSLPPAPPAEASFSPLCLIKLDRGCT</sequence>
<evidence type="ECO:0000313" key="1">
    <source>
        <dbReference type="EMBL" id="KAJ7026719.1"/>
    </source>
</evidence>